<evidence type="ECO:0000256" key="13">
    <source>
        <dbReference type="RuleBase" id="RU003785"/>
    </source>
</evidence>
<accession>A0A2H0VC01</accession>
<dbReference type="HAMAP" id="MF_00185">
    <property type="entry name" value="IPP_trans"/>
    <property type="match status" value="1"/>
</dbReference>
<evidence type="ECO:0000256" key="12">
    <source>
        <dbReference type="RuleBase" id="RU003784"/>
    </source>
</evidence>
<dbReference type="PANTHER" id="PTHR11088">
    <property type="entry name" value="TRNA DIMETHYLALLYLTRANSFERASE"/>
    <property type="match status" value="1"/>
</dbReference>
<evidence type="ECO:0000256" key="1">
    <source>
        <dbReference type="ARBA" id="ARBA00001946"/>
    </source>
</evidence>
<feature type="region of interest" description="Interaction with substrate tRNA" evidence="10">
    <location>
        <begin position="38"/>
        <end position="41"/>
    </location>
</feature>
<comment type="function">
    <text evidence="2 10 12">Catalyzes the transfer of a dimethylallyl group onto the adenine at position 37 in tRNAs that read codons beginning with uridine, leading to the formation of N6-(dimethylallyl)adenosine (i(6)A).</text>
</comment>
<evidence type="ECO:0000256" key="3">
    <source>
        <dbReference type="ARBA" id="ARBA00005842"/>
    </source>
</evidence>
<dbReference type="InterPro" id="IPR018022">
    <property type="entry name" value="IPT"/>
</dbReference>
<dbReference type="EMBL" id="PFAK01000001">
    <property type="protein sequence ID" value="PIR96638.1"/>
    <property type="molecule type" value="Genomic_DNA"/>
</dbReference>
<protein>
    <recommendedName>
        <fullName evidence="10">tRNA dimethylallyltransferase</fullName>
        <ecNumber evidence="10">2.5.1.75</ecNumber>
    </recommendedName>
    <alternativeName>
        <fullName evidence="10">Dimethylallyl diphosphate:tRNA dimethylallyltransferase</fullName>
        <shortName evidence="10">DMAPP:tRNA dimethylallyltransferase</shortName>
        <shortName evidence="10">DMATase</shortName>
    </alternativeName>
    <alternativeName>
        <fullName evidence="10">Isopentenyl-diphosphate:tRNA isopentenyltransferase</fullName>
        <shortName evidence="10">IPP transferase</shortName>
        <shortName evidence="10">IPPT</shortName>
        <shortName evidence="10">IPTase</shortName>
    </alternativeName>
</protein>
<proteinExistence type="inferred from homology"/>
<keyword evidence="4 10" id="KW-0808">Transferase</keyword>
<keyword evidence="5 10" id="KW-0819">tRNA processing</keyword>
<comment type="subunit">
    <text evidence="10">Monomer.</text>
</comment>
<evidence type="ECO:0000313" key="14">
    <source>
        <dbReference type="EMBL" id="PIR96638.1"/>
    </source>
</evidence>
<evidence type="ECO:0000256" key="8">
    <source>
        <dbReference type="ARBA" id="ARBA00022842"/>
    </source>
</evidence>
<dbReference type="NCBIfam" id="TIGR00174">
    <property type="entry name" value="miaA"/>
    <property type="match status" value="1"/>
</dbReference>
<evidence type="ECO:0000256" key="5">
    <source>
        <dbReference type="ARBA" id="ARBA00022694"/>
    </source>
</evidence>
<comment type="catalytic activity">
    <reaction evidence="9 10 11">
        <text>adenosine(37) in tRNA + dimethylallyl diphosphate = N(6)-dimethylallyladenosine(37) in tRNA + diphosphate</text>
        <dbReference type="Rhea" id="RHEA:26482"/>
        <dbReference type="Rhea" id="RHEA-COMP:10162"/>
        <dbReference type="Rhea" id="RHEA-COMP:10375"/>
        <dbReference type="ChEBI" id="CHEBI:33019"/>
        <dbReference type="ChEBI" id="CHEBI:57623"/>
        <dbReference type="ChEBI" id="CHEBI:74411"/>
        <dbReference type="ChEBI" id="CHEBI:74415"/>
        <dbReference type="EC" id="2.5.1.75"/>
    </reaction>
</comment>
<feature type="site" description="Interaction with substrate tRNA" evidence="10">
    <location>
        <position position="133"/>
    </location>
</feature>
<keyword evidence="7 10" id="KW-0067">ATP-binding</keyword>
<evidence type="ECO:0000256" key="4">
    <source>
        <dbReference type="ARBA" id="ARBA00022679"/>
    </source>
</evidence>
<dbReference type="Pfam" id="PF01715">
    <property type="entry name" value="IPPT"/>
    <property type="match status" value="1"/>
</dbReference>
<gene>
    <name evidence="10 14" type="primary">miaA</name>
    <name evidence="14" type="ORF">COT92_00075</name>
</gene>
<evidence type="ECO:0000313" key="15">
    <source>
        <dbReference type="Proteomes" id="UP000230922"/>
    </source>
</evidence>
<sequence>MKDKKTKLLVIIGPTSSGKSELAVKLARRFNGEIISADSRQVYKGMDLGTGKIEGKWKKGKYFYKNIVHHTIDFASPSSQFSSARYKTLTQKTLKDIHRRGKLPILCGGTMHWIDAVVYDQNLPDVKPNAKLRERLGKKSANNLYLELKKLDSARAKTIDKHNKRRLIRALEIIITTGKPVPKSPPKIGGVSRQESGRGGIYNTLWIGLSVPQKTLDKKIKRRLLQRIKQGMIAEVKNLHSPPRHLVKNNKKSRSVSWKRLENFGLEYRYVSRYLRGMMSYDELLKLLATAIRQYSKRQMTWWKRNKEIHWIKPDPKQAAKMVPKFLKS</sequence>
<dbReference type="InterPro" id="IPR039657">
    <property type="entry name" value="Dimethylallyltransferase"/>
</dbReference>
<keyword evidence="6 10" id="KW-0547">Nucleotide-binding</keyword>
<comment type="caution">
    <text evidence="14">The sequence shown here is derived from an EMBL/GenBank/DDBJ whole genome shotgun (WGS) entry which is preliminary data.</text>
</comment>
<dbReference type="GO" id="GO:0052381">
    <property type="term" value="F:tRNA dimethylallyltransferase activity"/>
    <property type="evidence" value="ECO:0007669"/>
    <property type="project" value="UniProtKB-UniRule"/>
</dbReference>
<evidence type="ECO:0000256" key="11">
    <source>
        <dbReference type="RuleBase" id="RU003783"/>
    </source>
</evidence>
<dbReference type="Gene3D" id="1.10.20.140">
    <property type="match status" value="1"/>
</dbReference>
<keyword evidence="8 10" id="KW-0460">Magnesium</keyword>
<comment type="similarity">
    <text evidence="3 10 13">Belongs to the IPP transferase family.</text>
</comment>
<comment type="caution">
    <text evidence="10">Lacks conserved residue(s) required for the propagation of feature annotation.</text>
</comment>
<reference evidence="15" key="1">
    <citation type="submission" date="2017-09" db="EMBL/GenBank/DDBJ databases">
        <title>Depth-based differentiation of microbial function through sediment-hosted aquifers and enrichment of novel symbionts in the deep terrestrial subsurface.</title>
        <authorList>
            <person name="Probst A.J."/>
            <person name="Ladd B."/>
            <person name="Jarett J.K."/>
            <person name="Geller-Mcgrath D.E."/>
            <person name="Sieber C.M.K."/>
            <person name="Emerson J.B."/>
            <person name="Anantharaman K."/>
            <person name="Thomas B.C."/>
            <person name="Malmstrom R."/>
            <person name="Stieglmeier M."/>
            <person name="Klingl A."/>
            <person name="Woyke T."/>
            <person name="Ryan C.M."/>
            <person name="Banfield J.F."/>
        </authorList>
    </citation>
    <scope>NUCLEOTIDE SEQUENCE [LARGE SCALE GENOMIC DNA]</scope>
</reference>
<name>A0A2H0VC01_9BACT</name>
<dbReference type="GO" id="GO:0006400">
    <property type="term" value="P:tRNA modification"/>
    <property type="evidence" value="ECO:0007669"/>
    <property type="project" value="TreeGrafter"/>
</dbReference>
<evidence type="ECO:0000256" key="9">
    <source>
        <dbReference type="ARBA" id="ARBA00049563"/>
    </source>
</evidence>
<dbReference type="Gene3D" id="3.40.50.300">
    <property type="entry name" value="P-loop containing nucleotide triphosphate hydrolases"/>
    <property type="match status" value="1"/>
</dbReference>
<dbReference type="InterPro" id="IPR027417">
    <property type="entry name" value="P-loop_NTPase"/>
</dbReference>
<feature type="site" description="Interaction with substrate tRNA" evidence="10">
    <location>
        <position position="110"/>
    </location>
</feature>
<feature type="binding site" evidence="10">
    <location>
        <begin position="13"/>
        <end position="20"/>
    </location>
    <ligand>
        <name>ATP</name>
        <dbReference type="ChEBI" id="CHEBI:30616"/>
    </ligand>
</feature>
<evidence type="ECO:0000256" key="10">
    <source>
        <dbReference type="HAMAP-Rule" id="MF_00185"/>
    </source>
</evidence>
<dbReference type="SUPFAM" id="SSF52540">
    <property type="entry name" value="P-loop containing nucleoside triphosphate hydrolases"/>
    <property type="match status" value="2"/>
</dbReference>
<dbReference type="AlphaFoldDB" id="A0A2H0VC01"/>
<organism evidence="14 15">
    <name type="scientific">Candidatus Doudnabacteria bacterium CG10_big_fil_rev_8_21_14_0_10_42_18</name>
    <dbReference type="NCBI Taxonomy" id="1974552"/>
    <lineage>
        <taxon>Bacteria</taxon>
        <taxon>Candidatus Doudnaibacteriota</taxon>
    </lineage>
</organism>
<evidence type="ECO:0000256" key="2">
    <source>
        <dbReference type="ARBA" id="ARBA00003213"/>
    </source>
</evidence>
<evidence type="ECO:0000256" key="7">
    <source>
        <dbReference type="ARBA" id="ARBA00022840"/>
    </source>
</evidence>
<comment type="cofactor">
    <cofactor evidence="1 10">
        <name>Mg(2+)</name>
        <dbReference type="ChEBI" id="CHEBI:18420"/>
    </cofactor>
</comment>
<dbReference type="PANTHER" id="PTHR11088:SF60">
    <property type="entry name" value="TRNA DIMETHYLALLYLTRANSFERASE"/>
    <property type="match status" value="1"/>
</dbReference>
<dbReference type="GO" id="GO:0005524">
    <property type="term" value="F:ATP binding"/>
    <property type="evidence" value="ECO:0007669"/>
    <property type="project" value="UniProtKB-UniRule"/>
</dbReference>
<dbReference type="EC" id="2.5.1.75" evidence="10"/>
<dbReference type="Proteomes" id="UP000230922">
    <property type="component" value="Unassembled WGS sequence"/>
</dbReference>
<feature type="binding site" evidence="10">
    <location>
        <begin position="15"/>
        <end position="20"/>
    </location>
    <ligand>
        <name>substrate</name>
    </ligand>
</feature>
<evidence type="ECO:0000256" key="6">
    <source>
        <dbReference type="ARBA" id="ARBA00022741"/>
    </source>
</evidence>